<accession>A9C1U0</accession>
<feature type="domain" description="Gp5/Type VI secretion system Vgr protein OB-fold" evidence="2">
    <location>
        <begin position="67"/>
        <end position="136"/>
    </location>
</feature>
<organism evidence="3 4">
    <name type="scientific">Delftia acidovorans (strain DSM 14801 / SPH-1)</name>
    <dbReference type="NCBI Taxonomy" id="398578"/>
    <lineage>
        <taxon>Bacteria</taxon>
        <taxon>Pseudomonadati</taxon>
        <taxon>Pseudomonadota</taxon>
        <taxon>Betaproteobacteria</taxon>
        <taxon>Burkholderiales</taxon>
        <taxon>Comamonadaceae</taxon>
        <taxon>Delftia</taxon>
    </lineage>
</organism>
<dbReference type="InterPro" id="IPR013046">
    <property type="entry name" value="GpV/Gp45"/>
</dbReference>
<name>A9C1U0_DELAS</name>
<keyword evidence="4" id="KW-1185">Reference proteome</keyword>
<dbReference type="HOGENOM" id="CLU_088884_2_1_4"/>
<protein>
    <submittedName>
        <fullName evidence="3">Phage baseplate assembly protein V</fullName>
    </submittedName>
</protein>
<proteinExistence type="predicted"/>
<evidence type="ECO:0000313" key="3">
    <source>
        <dbReference type="EMBL" id="ABX35275.1"/>
    </source>
</evidence>
<evidence type="ECO:0000259" key="2">
    <source>
        <dbReference type="Pfam" id="PF04717"/>
    </source>
</evidence>
<evidence type="ECO:0000313" key="4">
    <source>
        <dbReference type="Proteomes" id="UP000000784"/>
    </source>
</evidence>
<sequence length="241" mass="25257">MELRPALRRGPAPCRAACRAACGSVRHARHTATRKGPAGTMNAMDSPVAQTESPYEIIRRLEGLIRTGTIAAVRHARPARCRVKTGNLTTNWIPWLAMRAAGENASVWWPPAVGEQCLLLSPGGDLLGAVALTGIYSSAAAQPSDREGVCHTQWSPTDFMEHDSTTGRLNINVAHGITLRVGNSVISIDEQGISLQASGGSATVNAQGLAGAPDVTTGPISLLRHRHGGVRAGDAVTQGPL</sequence>
<dbReference type="Pfam" id="PF04717">
    <property type="entry name" value="Phage_base_V"/>
    <property type="match status" value="1"/>
</dbReference>
<dbReference type="Proteomes" id="UP000000784">
    <property type="component" value="Chromosome"/>
</dbReference>
<gene>
    <name evidence="3" type="ordered locus">Daci_2637</name>
</gene>
<dbReference type="InterPro" id="IPR006531">
    <property type="entry name" value="Gp5/Vgr_OB"/>
</dbReference>
<dbReference type="KEGG" id="dac:Daci_2637"/>
<dbReference type="InterPro" id="IPR037026">
    <property type="entry name" value="Vgr_OB-fold_dom_sf"/>
</dbReference>
<reference evidence="4" key="2">
    <citation type="submission" date="2007-11" db="EMBL/GenBank/DDBJ databases">
        <title>Complete sequence of Delftia acidovorans DSM 14801 / SPH-1.</title>
        <authorList>
            <person name="Copeland A."/>
            <person name="Lucas S."/>
            <person name="Lapidus A."/>
            <person name="Barry K."/>
            <person name="Glavina del Rio T."/>
            <person name="Dalin E."/>
            <person name="Tice H."/>
            <person name="Pitluck S."/>
            <person name="Lowry S."/>
            <person name="Clum A."/>
            <person name="Schmutz J."/>
            <person name="Larimer F."/>
            <person name="Land M."/>
            <person name="Hauser L."/>
            <person name="Kyrpides N."/>
            <person name="Kim E."/>
            <person name="Schleheck D."/>
            <person name="Richardson P."/>
        </authorList>
    </citation>
    <scope>NUCLEOTIDE SEQUENCE [LARGE SCALE GENOMIC DNA]</scope>
    <source>
        <strain evidence="4">DSM 14801 / SPH-1</strain>
    </source>
</reference>
<feature type="region of interest" description="Disordered" evidence="1">
    <location>
        <begin position="29"/>
        <end position="49"/>
    </location>
</feature>
<reference evidence="3 4" key="1">
    <citation type="journal article" date="2004" name="Appl. Environ. Microbiol.">
        <title>Mineralization of individual congeners of linear alkylbenzenesulfonate by defined pairs of heterotrophic bacteria.</title>
        <authorList>
            <person name="Schleheck D."/>
            <person name="Knepper T.P."/>
            <person name="Fischer K."/>
            <person name="Cook A.M."/>
        </authorList>
    </citation>
    <scope>NUCLEOTIDE SEQUENCE [LARGE SCALE GENOMIC DNA]</scope>
    <source>
        <strain evidence="4">DSM 14801 / SPH-1</strain>
    </source>
</reference>
<dbReference type="Gene3D" id="2.40.50.230">
    <property type="entry name" value="Gp5 N-terminal domain"/>
    <property type="match status" value="1"/>
</dbReference>
<dbReference type="EMBL" id="CP000884">
    <property type="protein sequence ID" value="ABX35275.1"/>
    <property type="molecule type" value="Genomic_DNA"/>
</dbReference>
<dbReference type="AlphaFoldDB" id="A9C1U0"/>
<dbReference type="eggNOG" id="COG4540">
    <property type="taxonomic scope" value="Bacteria"/>
</dbReference>
<evidence type="ECO:0000256" key="1">
    <source>
        <dbReference type="SAM" id="MobiDB-lite"/>
    </source>
</evidence>
<dbReference type="STRING" id="398578.Daci_2637"/>
<dbReference type="NCBIfam" id="TIGR01644">
    <property type="entry name" value="phage_P2_V"/>
    <property type="match status" value="1"/>
</dbReference>